<dbReference type="GO" id="GO:0005737">
    <property type="term" value="C:cytoplasm"/>
    <property type="evidence" value="ECO:0007669"/>
    <property type="project" value="InterPro"/>
</dbReference>
<dbReference type="InterPro" id="IPR038222">
    <property type="entry name" value="DHHA2_dom_sf"/>
</dbReference>
<gene>
    <name evidence="6" type="ORF">Z518_00740</name>
</gene>
<dbReference type="VEuPathDB" id="FungiDB:Z518_00740"/>
<dbReference type="AlphaFoldDB" id="A0A0D2IUC1"/>
<organism evidence="6 7">
    <name type="scientific">Rhinocladiella mackenziei CBS 650.93</name>
    <dbReference type="NCBI Taxonomy" id="1442369"/>
    <lineage>
        <taxon>Eukaryota</taxon>
        <taxon>Fungi</taxon>
        <taxon>Dikarya</taxon>
        <taxon>Ascomycota</taxon>
        <taxon>Pezizomycotina</taxon>
        <taxon>Eurotiomycetes</taxon>
        <taxon>Chaetothyriomycetidae</taxon>
        <taxon>Chaetothyriales</taxon>
        <taxon>Herpotrichiellaceae</taxon>
        <taxon>Rhinocladiella</taxon>
    </lineage>
</organism>
<name>A0A0D2IUC1_9EURO</name>
<evidence type="ECO:0000259" key="5">
    <source>
        <dbReference type="SMART" id="SM01131"/>
    </source>
</evidence>
<dbReference type="GeneID" id="25288811"/>
<feature type="domain" description="DHHA2" evidence="5">
    <location>
        <begin position="330"/>
        <end position="501"/>
    </location>
</feature>
<dbReference type="PANTHER" id="PTHR12112:SF39">
    <property type="entry name" value="EG:152A3.5 PROTEIN (FBGN0003116_PN PROTEIN)"/>
    <property type="match status" value="1"/>
</dbReference>
<dbReference type="Proteomes" id="UP000053617">
    <property type="component" value="Unassembled WGS sequence"/>
</dbReference>
<dbReference type="InterPro" id="IPR001667">
    <property type="entry name" value="DDH_dom"/>
</dbReference>
<sequence>MTNSQSPNDCMDKENKMLSLTSYLSSMRNVIFRRTLNSTTLSTPSDNGSLTLVLGNPSADLDSFVSALTLSYFYNLRGNTGSSSKTLYVPILNLPAVRANDLWRLRPEFGVAARLATGGSLDRISQGSDVSEYSMTEILERLITIADIKSDKDSGLCSYFKDATESKAQLSSTDEKQNLFLTDHNSPSIPGLSDDAINSRFEVVGCIDHHVDENYVAQEANPRIITTGIGSCTSLVVKHLRDLGMWPSPAQAKAGEWSTSRLQEIAKFALAPILIDTWNLKATGDKCSDTDREVVKFLESLLTHDSGVQQSSPRSPEQTPWDRDTFHCIIATAKANSLSLLTMQETFDRDYKAWHEPTKSSPTDSSSASNKVNIGISSLVKPLSWLIKHAGGIEKFLDEIAAFATADERKLGVYSLLTRAGDGKEVVILAFDERMKGLLDEFESKAGELQLAPWNEDEDLIKALRRRFEGSPNRKGNWRIWWMGDTSKSRKQVGPLLRGAARNA</sequence>
<dbReference type="STRING" id="1442369.A0A0D2IUC1"/>
<dbReference type="Gene3D" id="3.10.310.20">
    <property type="entry name" value="DHHA2 domain"/>
    <property type="match status" value="1"/>
</dbReference>
<dbReference type="InterPro" id="IPR004097">
    <property type="entry name" value="DHHA2"/>
</dbReference>
<dbReference type="HOGENOM" id="CLU_019358_1_0_1"/>
<dbReference type="RefSeq" id="XP_013276795.1">
    <property type="nucleotide sequence ID" value="XM_013421341.1"/>
</dbReference>
<dbReference type="PANTHER" id="PTHR12112">
    <property type="entry name" value="BNIP - RELATED"/>
    <property type="match status" value="1"/>
</dbReference>
<accession>A0A0D2IUC1</accession>
<reference evidence="6 7" key="1">
    <citation type="submission" date="2015-01" db="EMBL/GenBank/DDBJ databases">
        <title>The Genome Sequence of Rhinocladiella mackenzie CBS 650.93.</title>
        <authorList>
            <consortium name="The Broad Institute Genomics Platform"/>
            <person name="Cuomo C."/>
            <person name="de Hoog S."/>
            <person name="Gorbushina A."/>
            <person name="Stielow B."/>
            <person name="Teixiera M."/>
            <person name="Abouelleil A."/>
            <person name="Chapman S.B."/>
            <person name="Priest M."/>
            <person name="Young S.K."/>
            <person name="Wortman J."/>
            <person name="Nusbaum C."/>
            <person name="Birren B."/>
        </authorList>
    </citation>
    <scope>NUCLEOTIDE SEQUENCE [LARGE SCALE GENOMIC DNA]</scope>
    <source>
        <strain evidence="6 7">CBS 650.93</strain>
    </source>
</reference>
<keyword evidence="4" id="KW-0464">Manganese</keyword>
<dbReference type="Gene3D" id="3.90.1640.10">
    <property type="entry name" value="inorganic pyrophosphatase (n-terminal core)"/>
    <property type="match status" value="1"/>
</dbReference>
<dbReference type="GO" id="GO:0004309">
    <property type="term" value="F:exopolyphosphatase activity"/>
    <property type="evidence" value="ECO:0007669"/>
    <property type="project" value="TreeGrafter"/>
</dbReference>
<dbReference type="OrthoDB" id="374045at2759"/>
<dbReference type="SUPFAM" id="SSF64182">
    <property type="entry name" value="DHH phosphoesterases"/>
    <property type="match status" value="1"/>
</dbReference>
<dbReference type="Pfam" id="PF02833">
    <property type="entry name" value="DHHA2"/>
    <property type="match status" value="1"/>
</dbReference>
<evidence type="ECO:0000313" key="6">
    <source>
        <dbReference type="EMBL" id="KIX09659.1"/>
    </source>
</evidence>
<comment type="cofactor">
    <cofactor evidence="1">
        <name>Mn(2+)</name>
        <dbReference type="ChEBI" id="CHEBI:29035"/>
    </cofactor>
</comment>
<dbReference type="GO" id="GO:0046872">
    <property type="term" value="F:metal ion binding"/>
    <property type="evidence" value="ECO:0007669"/>
    <property type="project" value="UniProtKB-KW"/>
</dbReference>
<keyword evidence="3" id="KW-0378">Hydrolase</keyword>
<keyword evidence="2" id="KW-0479">Metal-binding</keyword>
<dbReference type="EMBL" id="KN847475">
    <property type="protein sequence ID" value="KIX09659.1"/>
    <property type="molecule type" value="Genomic_DNA"/>
</dbReference>
<evidence type="ECO:0000313" key="7">
    <source>
        <dbReference type="Proteomes" id="UP000053617"/>
    </source>
</evidence>
<evidence type="ECO:0000256" key="4">
    <source>
        <dbReference type="ARBA" id="ARBA00023211"/>
    </source>
</evidence>
<proteinExistence type="predicted"/>
<dbReference type="InterPro" id="IPR038763">
    <property type="entry name" value="DHH_sf"/>
</dbReference>
<protein>
    <recommendedName>
        <fullName evidence="5">DHHA2 domain-containing protein</fullName>
    </recommendedName>
</protein>
<keyword evidence="7" id="KW-1185">Reference proteome</keyword>
<dbReference type="SMART" id="SM01131">
    <property type="entry name" value="DHHA2"/>
    <property type="match status" value="1"/>
</dbReference>
<evidence type="ECO:0000256" key="1">
    <source>
        <dbReference type="ARBA" id="ARBA00001936"/>
    </source>
</evidence>
<dbReference type="Pfam" id="PF01368">
    <property type="entry name" value="DHH"/>
    <property type="match status" value="1"/>
</dbReference>
<evidence type="ECO:0000256" key="2">
    <source>
        <dbReference type="ARBA" id="ARBA00022723"/>
    </source>
</evidence>
<evidence type="ECO:0000256" key="3">
    <source>
        <dbReference type="ARBA" id="ARBA00022801"/>
    </source>
</evidence>